<comment type="subcellular location">
    <subcellularLocation>
        <location evidence="2">Cell membrane</location>
    </subcellularLocation>
    <subcellularLocation>
        <location evidence="3">Membrane raft</location>
        <topology evidence="3">Multi-pass membrane protein</topology>
    </subcellularLocation>
</comment>
<dbReference type="PROSITE" id="PS50113">
    <property type="entry name" value="PAC"/>
    <property type="match status" value="2"/>
</dbReference>
<dbReference type="PROSITE" id="PS50109">
    <property type="entry name" value="HIS_KIN"/>
    <property type="match status" value="1"/>
</dbReference>
<dbReference type="GO" id="GO:0006355">
    <property type="term" value="P:regulation of DNA-templated transcription"/>
    <property type="evidence" value="ECO:0007669"/>
    <property type="project" value="InterPro"/>
</dbReference>
<dbReference type="AlphaFoldDB" id="A0AAU7D297"/>
<feature type="domain" description="PAS" evidence="15">
    <location>
        <begin position="26"/>
        <end position="96"/>
    </location>
</feature>
<dbReference type="FunFam" id="3.30.565.10:FF:000023">
    <property type="entry name" value="PAS domain-containing sensor histidine kinase"/>
    <property type="match status" value="1"/>
</dbReference>
<dbReference type="GO" id="GO:0009927">
    <property type="term" value="F:histidine phosphotransfer kinase activity"/>
    <property type="evidence" value="ECO:0007669"/>
    <property type="project" value="TreeGrafter"/>
</dbReference>
<dbReference type="Gene3D" id="3.30.565.10">
    <property type="entry name" value="Histidine kinase-like ATPase, C-terminal domain"/>
    <property type="match status" value="1"/>
</dbReference>
<keyword evidence="13" id="KW-0175">Coiled coil</keyword>
<keyword evidence="6" id="KW-0597">Phosphoprotein</keyword>
<dbReference type="PRINTS" id="PR00344">
    <property type="entry name" value="BCTRLSENSOR"/>
</dbReference>
<dbReference type="CDD" id="cd00082">
    <property type="entry name" value="HisKA"/>
    <property type="match status" value="1"/>
</dbReference>
<evidence type="ECO:0000259" key="15">
    <source>
        <dbReference type="PROSITE" id="PS50112"/>
    </source>
</evidence>
<keyword evidence="12" id="KW-0472">Membrane</keyword>
<dbReference type="InterPro" id="IPR036890">
    <property type="entry name" value="HATPase_C_sf"/>
</dbReference>
<sequence length="651" mass="72749">MPPIQRPIRQIDEAIPSQSLPYIPDAQQWLASIVESSDDAIIGESLEGIVTSWNNSAKRIFGYEASEVLGRHISLLAWPGNEEDTPRFIEAIRRGERVDHYETTRRHKDGSQIFVSLTLSGIHDAEGKLIGISKISRDLSSRNAADATLVRQARLLDQVYEPILVLSRDDRIMYWNKGAERVYGWTATEAIGRTGRDLLQTEFLEPELSMREALEIEGNWEGELANVTRDGVRRTMLSRRKRQEGTVGWEVIETSFDITERKIARELEEQTRAIVLAEAKFRELIENAPDAILQVDPSGKILVANHTAEVMFGYTRQELLSQSVDVLVPNAVRGPHIEHRASFAKSPMARPMGRGMELSALRKDGIEIPVEISLSPSQREGGLNVTAVIRDVSERRQVEAQIRTLRENYMAELEARQREAERLNLLKSEFLASMSHELRTPLHTIMGFSELLSEEGEGPLNDKQKRFLQHIREDSKHLLGLINDVLDLSRIEAGAISLRIEHISLADAVSEAVNAIIPNAAMKSLALESHDIFKGLVAVDPMRLKEILYNLLGNAVKFTPQGGKVTVQTEEEGRFVRVTIADTGIGIPADQLEQIFEKFYQVGFATSGVREGTGLGLAISKRLIEMHGGSIGIESKLGSGSRFYFTVPKVM</sequence>
<dbReference type="Pfam" id="PF00989">
    <property type="entry name" value="PAS"/>
    <property type="match status" value="1"/>
</dbReference>
<dbReference type="Pfam" id="PF13426">
    <property type="entry name" value="PAS_9"/>
    <property type="match status" value="1"/>
</dbReference>
<feature type="domain" description="PAS" evidence="15">
    <location>
        <begin position="277"/>
        <end position="330"/>
    </location>
</feature>
<dbReference type="InterPro" id="IPR035965">
    <property type="entry name" value="PAS-like_dom_sf"/>
</dbReference>
<evidence type="ECO:0000256" key="10">
    <source>
        <dbReference type="ARBA" id="ARBA00022840"/>
    </source>
</evidence>
<feature type="coiled-coil region" evidence="13">
    <location>
        <begin position="395"/>
        <end position="426"/>
    </location>
</feature>
<dbReference type="CDD" id="cd00130">
    <property type="entry name" value="PAS"/>
    <property type="match status" value="3"/>
</dbReference>
<dbReference type="InterPro" id="IPR000700">
    <property type="entry name" value="PAS-assoc_C"/>
</dbReference>
<name>A0AAU7D297_9BACT</name>
<evidence type="ECO:0000256" key="13">
    <source>
        <dbReference type="SAM" id="Coils"/>
    </source>
</evidence>
<keyword evidence="8" id="KW-0547">Nucleotide-binding</keyword>
<dbReference type="InterPro" id="IPR001610">
    <property type="entry name" value="PAC"/>
</dbReference>
<evidence type="ECO:0000256" key="6">
    <source>
        <dbReference type="ARBA" id="ARBA00022553"/>
    </source>
</evidence>
<gene>
    <name evidence="17" type="ORF">P4G45_06000</name>
</gene>
<dbReference type="RefSeq" id="WP_348268766.1">
    <property type="nucleotide sequence ID" value="NZ_CP121194.1"/>
</dbReference>
<dbReference type="SMART" id="SM00388">
    <property type="entry name" value="HisKA"/>
    <property type="match status" value="1"/>
</dbReference>
<organism evidence="17">
    <name type="scientific">Edaphobacter paludis</name>
    <dbReference type="NCBI Taxonomy" id="3035702"/>
    <lineage>
        <taxon>Bacteria</taxon>
        <taxon>Pseudomonadati</taxon>
        <taxon>Acidobacteriota</taxon>
        <taxon>Terriglobia</taxon>
        <taxon>Terriglobales</taxon>
        <taxon>Acidobacteriaceae</taxon>
        <taxon>Edaphobacter</taxon>
    </lineage>
</organism>
<dbReference type="Gene3D" id="3.30.450.20">
    <property type="entry name" value="PAS domain"/>
    <property type="match status" value="3"/>
</dbReference>
<dbReference type="InterPro" id="IPR013767">
    <property type="entry name" value="PAS_fold"/>
</dbReference>
<dbReference type="SMART" id="SM00091">
    <property type="entry name" value="PAS"/>
    <property type="match status" value="3"/>
</dbReference>
<accession>A0AAU7D297</accession>
<protein>
    <recommendedName>
        <fullName evidence="4">histidine kinase</fullName>
        <ecNumber evidence="4">2.7.13.3</ecNumber>
    </recommendedName>
</protein>
<dbReference type="SMART" id="SM00086">
    <property type="entry name" value="PAC"/>
    <property type="match status" value="2"/>
</dbReference>
<dbReference type="CDD" id="cd16922">
    <property type="entry name" value="HATPase_EvgS-ArcB-TorS-like"/>
    <property type="match status" value="1"/>
</dbReference>
<dbReference type="InterPro" id="IPR003594">
    <property type="entry name" value="HATPase_dom"/>
</dbReference>
<dbReference type="InterPro" id="IPR000014">
    <property type="entry name" value="PAS"/>
</dbReference>
<dbReference type="GO" id="GO:0005886">
    <property type="term" value="C:plasma membrane"/>
    <property type="evidence" value="ECO:0007669"/>
    <property type="project" value="UniProtKB-SubCell"/>
</dbReference>
<feature type="domain" description="PAC" evidence="16">
    <location>
        <begin position="354"/>
        <end position="404"/>
    </location>
</feature>
<feature type="domain" description="PAC" evidence="16">
    <location>
        <begin position="99"/>
        <end position="151"/>
    </location>
</feature>
<dbReference type="InterPro" id="IPR004358">
    <property type="entry name" value="Sig_transdc_His_kin-like_C"/>
</dbReference>
<dbReference type="SUPFAM" id="SSF55785">
    <property type="entry name" value="PYP-like sensor domain (PAS domain)"/>
    <property type="match status" value="3"/>
</dbReference>
<dbReference type="Pfam" id="PF00512">
    <property type="entry name" value="HisKA"/>
    <property type="match status" value="1"/>
</dbReference>
<evidence type="ECO:0000256" key="8">
    <source>
        <dbReference type="ARBA" id="ARBA00022741"/>
    </source>
</evidence>
<keyword evidence="9" id="KW-0418">Kinase</keyword>
<reference evidence="17" key="1">
    <citation type="submission" date="2023-03" db="EMBL/GenBank/DDBJ databases">
        <title>Edaphobacter sp.</title>
        <authorList>
            <person name="Huber K.J."/>
            <person name="Papendorf J."/>
            <person name="Pilke C."/>
            <person name="Bunk B."/>
            <person name="Sproeer C."/>
            <person name="Pester M."/>
        </authorList>
    </citation>
    <scope>NUCLEOTIDE SEQUENCE</scope>
    <source>
        <strain evidence="17">DSM 109919</strain>
    </source>
</reference>
<dbReference type="SMART" id="SM00387">
    <property type="entry name" value="HATPase_c"/>
    <property type="match status" value="1"/>
</dbReference>
<evidence type="ECO:0000256" key="2">
    <source>
        <dbReference type="ARBA" id="ARBA00004236"/>
    </source>
</evidence>
<evidence type="ECO:0000256" key="3">
    <source>
        <dbReference type="ARBA" id="ARBA00004314"/>
    </source>
</evidence>
<evidence type="ECO:0000256" key="5">
    <source>
        <dbReference type="ARBA" id="ARBA00022475"/>
    </source>
</evidence>
<feature type="domain" description="PAS" evidence="15">
    <location>
        <begin position="148"/>
        <end position="207"/>
    </location>
</feature>
<dbReference type="EC" id="2.7.13.3" evidence="4"/>
<dbReference type="KEGG" id="epl:P4G45_06000"/>
<dbReference type="InterPro" id="IPR005467">
    <property type="entry name" value="His_kinase_dom"/>
</dbReference>
<dbReference type="SUPFAM" id="SSF47384">
    <property type="entry name" value="Homodimeric domain of signal transducing histidine kinase"/>
    <property type="match status" value="1"/>
</dbReference>
<evidence type="ECO:0000256" key="7">
    <source>
        <dbReference type="ARBA" id="ARBA00022679"/>
    </source>
</evidence>
<dbReference type="Gene3D" id="1.10.287.130">
    <property type="match status" value="1"/>
</dbReference>
<dbReference type="FunFam" id="1.10.287.130:FF:000001">
    <property type="entry name" value="Two-component sensor histidine kinase"/>
    <property type="match status" value="1"/>
</dbReference>
<feature type="domain" description="Histidine kinase" evidence="14">
    <location>
        <begin position="433"/>
        <end position="651"/>
    </location>
</feature>
<comment type="catalytic activity">
    <reaction evidence="1">
        <text>ATP + protein L-histidine = ADP + protein N-phospho-L-histidine.</text>
        <dbReference type="EC" id="2.7.13.3"/>
    </reaction>
</comment>
<evidence type="ECO:0000313" key="17">
    <source>
        <dbReference type="EMBL" id="XBH11278.1"/>
    </source>
</evidence>
<dbReference type="SUPFAM" id="SSF55874">
    <property type="entry name" value="ATPase domain of HSP90 chaperone/DNA topoisomerase II/histidine kinase"/>
    <property type="match status" value="1"/>
</dbReference>
<evidence type="ECO:0000259" key="14">
    <source>
        <dbReference type="PROSITE" id="PS50109"/>
    </source>
</evidence>
<evidence type="ECO:0000256" key="4">
    <source>
        <dbReference type="ARBA" id="ARBA00012438"/>
    </source>
</evidence>
<keyword evidence="10" id="KW-0067">ATP-binding</keyword>
<evidence type="ECO:0000256" key="11">
    <source>
        <dbReference type="ARBA" id="ARBA00023012"/>
    </source>
</evidence>
<keyword evidence="7" id="KW-0808">Transferase</keyword>
<dbReference type="GO" id="GO:0005524">
    <property type="term" value="F:ATP binding"/>
    <property type="evidence" value="ECO:0007669"/>
    <property type="project" value="UniProtKB-KW"/>
</dbReference>
<evidence type="ECO:0000256" key="1">
    <source>
        <dbReference type="ARBA" id="ARBA00000085"/>
    </source>
</evidence>
<evidence type="ECO:0000259" key="16">
    <source>
        <dbReference type="PROSITE" id="PS50113"/>
    </source>
</evidence>
<keyword evidence="5" id="KW-1003">Cell membrane</keyword>
<evidence type="ECO:0000256" key="12">
    <source>
        <dbReference type="ARBA" id="ARBA00023136"/>
    </source>
</evidence>
<dbReference type="PROSITE" id="PS50112">
    <property type="entry name" value="PAS"/>
    <property type="match status" value="3"/>
</dbReference>
<dbReference type="Pfam" id="PF08448">
    <property type="entry name" value="PAS_4"/>
    <property type="match status" value="1"/>
</dbReference>
<dbReference type="PANTHER" id="PTHR43047:SF72">
    <property type="entry name" value="OSMOSENSING HISTIDINE PROTEIN KINASE SLN1"/>
    <property type="match status" value="1"/>
</dbReference>
<dbReference type="Pfam" id="PF02518">
    <property type="entry name" value="HATPase_c"/>
    <property type="match status" value="1"/>
</dbReference>
<dbReference type="InterPro" id="IPR036097">
    <property type="entry name" value="HisK_dim/P_sf"/>
</dbReference>
<dbReference type="NCBIfam" id="TIGR00229">
    <property type="entry name" value="sensory_box"/>
    <property type="match status" value="3"/>
</dbReference>
<dbReference type="PANTHER" id="PTHR43047">
    <property type="entry name" value="TWO-COMPONENT HISTIDINE PROTEIN KINASE"/>
    <property type="match status" value="1"/>
</dbReference>
<dbReference type="EMBL" id="CP121194">
    <property type="protein sequence ID" value="XBH11278.1"/>
    <property type="molecule type" value="Genomic_DNA"/>
</dbReference>
<dbReference type="GO" id="GO:0045121">
    <property type="term" value="C:membrane raft"/>
    <property type="evidence" value="ECO:0007669"/>
    <property type="project" value="UniProtKB-SubCell"/>
</dbReference>
<dbReference type="InterPro" id="IPR003661">
    <property type="entry name" value="HisK_dim/P_dom"/>
</dbReference>
<keyword evidence="11" id="KW-0902">Two-component regulatory system</keyword>
<proteinExistence type="predicted"/>
<dbReference type="InterPro" id="IPR013656">
    <property type="entry name" value="PAS_4"/>
</dbReference>
<dbReference type="GO" id="GO:0000155">
    <property type="term" value="F:phosphorelay sensor kinase activity"/>
    <property type="evidence" value="ECO:0007669"/>
    <property type="project" value="InterPro"/>
</dbReference>
<evidence type="ECO:0000256" key="9">
    <source>
        <dbReference type="ARBA" id="ARBA00022777"/>
    </source>
</evidence>